<feature type="binding site" evidence="7">
    <location>
        <position position="81"/>
    </location>
    <ligand>
        <name>Zn(2+)</name>
        <dbReference type="ChEBI" id="CHEBI:29105"/>
    </ligand>
</feature>
<keyword evidence="8" id="KW-0408">Iron</keyword>
<dbReference type="Gene3D" id="1.10.10.10">
    <property type="entry name" value="Winged helix-like DNA-binding domain superfamily/Winged helix DNA-binding domain"/>
    <property type="match status" value="1"/>
</dbReference>
<evidence type="ECO:0000256" key="7">
    <source>
        <dbReference type="PIRSR" id="PIRSR602481-1"/>
    </source>
</evidence>
<keyword evidence="7" id="KW-0479">Metal-binding</keyword>
<dbReference type="AlphaFoldDB" id="A0A5B8NLP7"/>
<dbReference type="GO" id="GO:1900376">
    <property type="term" value="P:regulation of secondary metabolite biosynthetic process"/>
    <property type="evidence" value="ECO:0007669"/>
    <property type="project" value="TreeGrafter"/>
</dbReference>
<dbReference type="Proteomes" id="UP000318453">
    <property type="component" value="Chromosome"/>
</dbReference>
<dbReference type="EMBL" id="CP042326">
    <property type="protein sequence ID" value="QDZ40223.1"/>
    <property type="molecule type" value="Genomic_DNA"/>
</dbReference>
<dbReference type="GO" id="GO:0000976">
    <property type="term" value="F:transcription cis-regulatory region binding"/>
    <property type="evidence" value="ECO:0007669"/>
    <property type="project" value="TreeGrafter"/>
</dbReference>
<accession>A0A5B8NLP7</accession>
<dbReference type="GO" id="GO:0045892">
    <property type="term" value="P:negative regulation of DNA-templated transcription"/>
    <property type="evidence" value="ECO:0007669"/>
    <property type="project" value="TreeGrafter"/>
</dbReference>
<keyword evidence="5" id="KW-0238">DNA-binding</keyword>
<keyword evidence="3 7" id="KW-0862">Zinc</keyword>
<evidence type="ECO:0000256" key="8">
    <source>
        <dbReference type="PIRSR" id="PIRSR602481-2"/>
    </source>
</evidence>
<dbReference type="InterPro" id="IPR036388">
    <property type="entry name" value="WH-like_DNA-bd_sf"/>
</dbReference>
<sequence length="131" mass="15010">MKAQRNRSQQRIIKLLYEVNKPLSAQEIYMELRQRNQALGLATVYRALDSLKLEGAVQARTLPTGESLYESIERDQHYLTCLNCGASVPIKECPVHQLEEQLETSHKFQVFYHSLEFFGLCAKCQAFTNGS</sequence>
<evidence type="ECO:0000313" key="9">
    <source>
        <dbReference type="EMBL" id="QDZ40223.1"/>
    </source>
</evidence>
<dbReference type="FunFam" id="1.10.10.10:FF:000459">
    <property type="entry name" value="Ferric uptake regulation protein"/>
    <property type="match status" value="1"/>
</dbReference>
<dbReference type="PANTHER" id="PTHR33202">
    <property type="entry name" value="ZINC UPTAKE REGULATION PROTEIN"/>
    <property type="match status" value="1"/>
</dbReference>
<evidence type="ECO:0000256" key="4">
    <source>
        <dbReference type="ARBA" id="ARBA00023015"/>
    </source>
</evidence>
<evidence type="ECO:0000313" key="10">
    <source>
        <dbReference type="Proteomes" id="UP000318453"/>
    </source>
</evidence>
<comment type="cofactor">
    <cofactor evidence="7">
        <name>Zn(2+)</name>
        <dbReference type="ChEBI" id="CHEBI:29105"/>
    </cofactor>
    <text evidence="7">Binds 1 zinc ion per subunit.</text>
</comment>
<dbReference type="CDD" id="cd07153">
    <property type="entry name" value="Fur_like"/>
    <property type="match status" value="1"/>
</dbReference>
<comment type="similarity">
    <text evidence="1">Belongs to the Fur family.</text>
</comment>
<gene>
    <name evidence="9" type="ORF">FRE64_09845</name>
</gene>
<evidence type="ECO:0000256" key="2">
    <source>
        <dbReference type="ARBA" id="ARBA00022491"/>
    </source>
</evidence>
<dbReference type="Gene3D" id="3.30.1490.190">
    <property type="match status" value="1"/>
</dbReference>
<dbReference type="PANTHER" id="PTHR33202:SF19">
    <property type="entry name" value="FERRIC UPTAKE REGULATION PROTEIN"/>
    <property type="match status" value="1"/>
</dbReference>
<dbReference type="OrthoDB" id="8659436at2"/>
<protein>
    <submittedName>
        <fullName evidence="9">Transcriptional repressor</fullName>
    </submittedName>
</protein>
<feature type="binding site" evidence="7">
    <location>
        <position position="124"/>
    </location>
    <ligand>
        <name>Zn(2+)</name>
        <dbReference type="ChEBI" id="CHEBI:29105"/>
    </ligand>
</feature>
<reference evidence="9" key="1">
    <citation type="submission" date="2019-08" db="EMBL/GenBank/DDBJ databases">
        <title>Carotenoids and Carotenoid Binding Proteins in the Halophilic Cyanobacterium Euhalothece sp. ZM00.</title>
        <authorList>
            <person name="Cho S.M."/>
            <person name="Song J.Y."/>
            <person name="Park Y.-I."/>
        </authorList>
    </citation>
    <scope>NUCLEOTIDE SEQUENCE [LARGE SCALE GENOMIC DNA]</scope>
    <source>
        <strain evidence="9">Z-M001</strain>
    </source>
</reference>
<dbReference type="SUPFAM" id="SSF46785">
    <property type="entry name" value="Winged helix' DNA-binding domain"/>
    <property type="match status" value="1"/>
</dbReference>
<dbReference type="InterPro" id="IPR043135">
    <property type="entry name" value="Fur_C"/>
</dbReference>
<dbReference type="GO" id="GO:0003700">
    <property type="term" value="F:DNA-binding transcription factor activity"/>
    <property type="evidence" value="ECO:0007669"/>
    <property type="project" value="InterPro"/>
</dbReference>
<comment type="cofactor">
    <cofactor evidence="8">
        <name>Mn(2+)</name>
        <dbReference type="ChEBI" id="CHEBI:29035"/>
    </cofactor>
    <cofactor evidence="8">
        <name>Fe(2+)</name>
        <dbReference type="ChEBI" id="CHEBI:29033"/>
    </cofactor>
    <text evidence="8">Binds 1 Mn(2+) or Fe(2+) ion per subunit.</text>
</comment>
<dbReference type="GO" id="GO:0008270">
    <property type="term" value="F:zinc ion binding"/>
    <property type="evidence" value="ECO:0007669"/>
    <property type="project" value="TreeGrafter"/>
</dbReference>
<feature type="binding site" evidence="7">
    <location>
        <position position="84"/>
    </location>
    <ligand>
        <name>Zn(2+)</name>
        <dbReference type="ChEBI" id="CHEBI:29105"/>
    </ligand>
</feature>
<keyword evidence="4" id="KW-0805">Transcription regulation</keyword>
<feature type="binding site" evidence="8">
    <location>
        <position position="113"/>
    </location>
    <ligand>
        <name>Fe cation</name>
        <dbReference type="ChEBI" id="CHEBI:24875"/>
    </ligand>
</feature>
<dbReference type="InterPro" id="IPR036390">
    <property type="entry name" value="WH_DNA-bd_sf"/>
</dbReference>
<proteinExistence type="inferred from homology"/>
<dbReference type="InterPro" id="IPR002481">
    <property type="entry name" value="FUR"/>
</dbReference>
<keyword evidence="10" id="KW-1185">Reference proteome</keyword>
<keyword evidence="6" id="KW-0804">Transcription</keyword>
<name>A0A5B8NLP7_9CHRO</name>
<keyword evidence="2" id="KW-0678">Repressor</keyword>
<dbReference type="RefSeq" id="WP_146295906.1">
    <property type="nucleotide sequence ID" value="NZ_CP042326.1"/>
</dbReference>
<evidence type="ECO:0000256" key="5">
    <source>
        <dbReference type="ARBA" id="ARBA00023125"/>
    </source>
</evidence>
<evidence type="ECO:0000256" key="6">
    <source>
        <dbReference type="ARBA" id="ARBA00023163"/>
    </source>
</evidence>
<organism evidence="9 10">
    <name type="scientific">Euhalothece natronophila Z-M001</name>
    <dbReference type="NCBI Taxonomy" id="522448"/>
    <lineage>
        <taxon>Bacteria</taxon>
        <taxon>Bacillati</taxon>
        <taxon>Cyanobacteriota</taxon>
        <taxon>Cyanophyceae</taxon>
        <taxon>Oscillatoriophycideae</taxon>
        <taxon>Chroococcales</taxon>
        <taxon>Halothecacae</taxon>
        <taxon>Halothece cluster</taxon>
        <taxon>Euhalothece</taxon>
    </lineage>
</organism>
<evidence type="ECO:0000256" key="1">
    <source>
        <dbReference type="ARBA" id="ARBA00007957"/>
    </source>
</evidence>
<dbReference type="Pfam" id="PF01475">
    <property type="entry name" value="FUR"/>
    <property type="match status" value="1"/>
</dbReference>
<dbReference type="KEGG" id="enn:FRE64_09845"/>
<evidence type="ECO:0000256" key="3">
    <source>
        <dbReference type="ARBA" id="ARBA00022833"/>
    </source>
</evidence>
<feature type="binding site" evidence="7">
    <location>
        <position position="121"/>
    </location>
    <ligand>
        <name>Zn(2+)</name>
        <dbReference type="ChEBI" id="CHEBI:29105"/>
    </ligand>
</feature>